<reference evidence="2" key="1">
    <citation type="submission" date="2021-01" db="EMBL/GenBank/DDBJ databases">
        <authorList>
            <person name="Corre E."/>
            <person name="Pelletier E."/>
            <person name="Niang G."/>
            <person name="Scheremetjew M."/>
            <person name="Finn R."/>
            <person name="Kale V."/>
            <person name="Holt S."/>
            <person name="Cochrane G."/>
            <person name="Meng A."/>
            <person name="Brown T."/>
            <person name="Cohen L."/>
        </authorList>
    </citation>
    <scope>NUCLEOTIDE SEQUENCE</scope>
    <source>
        <strain evidence="2">PLY429</strain>
    </source>
</reference>
<gene>
    <name evidence="2" type="ORF">TCHU04912_LOCUS16930</name>
</gene>
<dbReference type="EMBL" id="HBGG01032421">
    <property type="protein sequence ID" value="CAD9214690.1"/>
    <property type="molecule type" value="Transcribed_RNA"/>
</dbReference>
<evidence type="ECO:0000313" key="2">
    <source>
        <dbReference type="EMBL" id="CAD9214690.1"/>
    </source>
</evidence>
<dbReference type="Gene3D" id="3.30.70.100">
    <property type="match status" value="1"/>
</dbReference>
<dbReference type="PANTHER" id="PTHR33336:SF3">
    <property type="entry name" value="ABM DOMAIN-CONTAINING PROTEIN"/>
    <property type="match status" value="1"/>
</dbReference>
<name>A0A7S1T0L0_9CHLO</name>
<dbReference type="GO" id="GO:0003824">
    <property type="term" value="F:catalytic activity"/>
    <property type="evidence" value="ECO:0007669"/>
    <property type="project" value="TreeGrafter"/>
</dbReference>
<proteinExistence type="predicted"/>
<accession>A0A7S1T0L0</accession>
<dbReference type="SUPFAM" id="SSF54909">
    <property type="entry name" value="Dimeric alpha+beta barrel"/>
    <property type="match status" value="1"/>
</dbReference>
<evidence type="ECO:0000259" key="1">
    <source>
        <dbReference type="PROSITE" id="PS51725"/>
    </source>
</evidence>
<dbReference type="InterPro" id="IPR007138">
    <property type="entry name" value="ABM_dom"/>
</dbReference>
<dbReference type="AlphaFoldDB" id="A0A7S1T0L0"/>
<dbReference type="InterPro" id="IPR011008">
    <property type="entry name" value="Dimeric_a/b-barrel"/>
</dbReference>
<protein>
    <recommendedName>
        <fullName evidence="1">ABM domain-containing protein</fullName>
    </recommendedName>
</protein>
<dbReference type="PROSITE" id="PS51725">
    <property type="entry name" value="ABM"/>
    <property type="match status" value="1"/>
</dbReference>
<dbReference type="InterPro" id="IPR050744">
    <property type="entry name" value="AI-2_Isomerase_LsrG"/>
</dbReference>
<dbReference type="PANTHER" id="PTHR33336">
    <property type="entry name" value="QUINOL MONOOXYGENASE YGIN-RELATED"/>
    <property type="match status" value="1"/>
</dbReference>
<feature type="domain" description="ABM" evidence="1">
    <location>
        <begin position="8"/>
        <end position="96"/>
    </location>
</feature>
<dbReference type="Pfam" id="PF03992">
    <property type="entry name" value="ABM"/>
    <property type="match status" value="1"/>
</dbReference>
<organism evidence="2">
    <name type="scientific">Tetraselmis chuii</name>
    <dbReference type="NCBI Taxonomy" id="63592"/>
    <lineage>
        <taxon>Eukaryota</taxon>
        <taxon>Viridiplantae</taxon>
        <taxon>Chlorophyta</taxon>
        <taxon>core chlorophytes</taxon>
        <taxon>Chlorodendrophyceae</taxon>
        <taxon>Chlorodendrales</taxon>
        <taxon>Chlorodendraceae</taxon>
        <taxon>Tetraselmis</taxon>
    </lineage>
</organism>
<sequence length="101" mass="11619">MGSTGDKLTVVARLRVNPAHIDTVRPELLKLVEATRKEEACIKYELHEDNTVPGRFVFFENWTTRELWTEHMNSDHIKAFGVATAGKVDEFELFEMSQIEP</sequence>